<keyword evidence="6" id="KW-1185">Reference proteome</keyword>
<keyword evidence="1" id="KW-0479">Metal-binding</keyword>
<evidence type="ECO:0000256" key="1">
    <source>
        <dbReference type="ARBA" id="ARBA00022723"/>
    </source>
</evidence>
<dbReference type="KEGG" id="hoh:Hoch_2603"/>
<dbReference type="SUPFAM" id="SSF51395">
    <property type="entry name" value="FMN-linked oxidoreductases"/>
    <property type="match status" value="1"/>
</dbReference>
<evidence type="ECO:0000256" key="2">
    <source>
        <dbReference type="ARBA" id="ARBA00023004"/>
    </source>
</evidence>
<name>D0LLV9_HALO1</name>
<evidence type="ECO:0000313" key="6">
    <source>
        <dbReference type="Proteomes" id="UP000001880"/>
    </source>
</evidence>
<protein>
    <recommendedName>
        <fullName evidence="4">4Fe-4S ferredoxin-type domain-containing protein</fullName>
    </recommendedName>
</protein>
<dbReference type="EMBL" id="CP001804">
    <property type="protein sequence ID" value="ACY15137.1"/>
    <property type="molecule type" value="Genomic_DNA"/>
</dbReference>
<proteinExistence type="predicted"/>
<organism evidence="5 6">
    <name type="scientific">Haliangium ochraceum (strain DSM 14365 / JCM 11303 / SMP-2)</name>
    <dbReference type="NCBI Taxonomy" id="502025"/>
    <lineage>
        <taxon>Bacteria</taxon>
        <taxon>Pseudomonadati</taxon>
        <taxon>Myxococcota</taxon>
        <taxon>Polyangia</taxon>
        <taxon>Haliangiales</taxon>
        <taxon>Kofleriaceae</taxon>
        <taxon>Haliangium</taxon>
    </lineage>
</organism>
<dbReference type="InterPro" id="IPR017900">
    <property type="entry name" value="4Fe4S_Fe_S_CS"/>
</dbReference>
<keyword evidence="3" id="KW-0411">Iron-sulfur</keyword>
<dbReference type="Pfam" id="PF13183">
    <property type="entry name" value="Fer4_8"/>
    <property type="match status" value="1"/>
</dbReference>
<feature type="domain" description="4Fe-4S ferredoxin-type" evidence="4">
    <location>
        <begin position="552"/>
        <end position="585"/>
    </location>
</feature>
<reference evidence="5 6" key="1">
    <citation type="journal article" date="2010" name="Stand. Genomic Sci.">
        <title>Complete genome sequence of Haliangium ochraceum type strain (SMP-2).</title>
        <authorList>
            <consortium name="US DOE Joint Genome Institute (JGI-PGF)"/>
            <person name="Ivanova N."/>
            <person name="Daum C."/>
            <person name="Lang E."/>
            <person name="Abt B."/>
            <person name="Kopitz M."/>
            <person name="Saunders E."/>
            <person name="Lapidus A."/>
            <person name="Lucas S."/>
            <person name="Glavina Del Rio T."/>
            <person name="Nolan M."/>
            <person name="Tice H."/>
            <person name="Copeland A."/>
            <person name="Cheng J.F."/>
            <person name="Chen F."/>
            <person name="Bruce D."/>
            <person name="Goodwin L."/>
            <person name="Pitluck S."/>
            <person name="Mavromatis K."/>
            <person name="Pati A."/>
            <person name="Mikhailova N."/>
            <person name="Chen A."/>
            <person name="Palaniappan K."/>
            <person name="Land M."/>
            <person name="Hauser L."/>
            <person name="Chang Y.J."/>
            <person name="Jeffries C.D."/>
            <person name="Detter J.C."/>
            <person name="Brettin T."/>
            <person name="Rohde M."/>
            <person name="Goker M."/>
            <person name="Bristow J."/>
            <person name="Markowitz V."/>
            <person name="Eisen J.A."/>
            <person name="Hugenholtz P."/>
            <person name="Kyrpides N.C."/>
            <person name="Klenk H.P."/>
        </authorList>
    </citation>
    <scope>NUCLEOTIDE SEQUENCE [LARGE SCALE GENOMIC DNA]</scope>
    <source>
        <strain evidence="6">DSM 14365 / CIP 107738 / JCM 11303 / AJ 13395 / SMP-2</strain>
    </source>
</reference>
<dbReference type="Proteomes" id="UP000001880">
    <property type="component" value="Chromosome"/>
</dbReference>
<dbReference type="InterPro" id="IPR017896">
    <property type="entry name" value="4Fe4S_Fe-S-bd"/>
</dbReference>
<dbReference type="PROSITE" id="PS51379">
    <property type="entry name" value="4FE4S_FER_2"/>
    <property type="match status" value="2"/>
</dbReference>
<feature type="domain" description="4Fe-4S ferredoxin-type" evidence="4">
    <location>
        <begin position="494"/>
        <end position="523"/>
    </location>
</feature>
<dbReference type="STRING" id="502025.Hoch_2603"/>
<gene>
    <name evidence="5" type="ordered locus">Hoch_2603</name>
</gene>
<dbReference type="PROSITE" id="PS00198">
    <property type="entry name" value="4FE4S_FER_1"/>
    <property type="match status" value="2"/>
</dbReference>
<dbReference type="AlphaFoldDB" id="D0LLV9"/>
<dbReference type="eggNOG" id="COG0167">
    <property type="taxonomic scope" value="Bacteria"/>
</dbReference>
<keyword evidence="2" id="KW-0408">Iron</keyword>
<sequence>MPDLRPYPFHALVRRMFDELQQAQAIFDLPARKFFTGSAERDLSVPFHAQRAPTALGPAAGPHSQMAQNLVLSWLAGCRILELKTVQVRDDLVIPRPCIDMQTVGYNVEWSQELKLAESLDEYVKGAMLIRILQESGAVAMPDGQGEVFYDMSVGYDLAGIQSPGVRGFLAGMRDCSAVVERLRAEIPDELAQYRALDFPTRISDTLTLSTFHGCPPDEIERIIEHLQDEHGLHCVIKFNPTLLGAERVRGLMNDILGYREVNIPDSAFENDTTWEQAQDMVERLGARADERGLGFGVKFSNTLIVDNHRDFFPKSEQAMYLSGPPLHVLAIHLVEQFRARFGDRYPISFSAGIQRKNFPDAVALGLVPITVCSDLLGPGGYGRASGYLTELGARMKTCAAADVDEFILRAFDQAEMALDDALLALGREGDDAAREACLRAVRAGEPLRPSCDAELFARWVSAAKLRNTPIYARQTAADPRYASVRNNRPPRKIGSHLELFDCITCDKCVPVCPNDANFTYPLAAHEIAIVKATREDGAWKLRQDGVLSIREKHQIANFADFCNDCGNCDVFCPEDGGPYAIKPRFFGRLEDWRENASVDGFCYVRDQAGEETMYGRFEGREYRLSRSGEGGPSRYAGPGFVVLLDESAPADSLALADSGEGAEPEGEIDLVYASILADLRAAVYAPGAINYPRYMAE</sequence>
<dbReference type="SUPFAM" id="SSF46548">
    <property type="entry name" value="alpha-helical ferredoxin"/>
    <property type="match status" value="1"/>
</dbReference>
<dbReference type="Gene3D" id="3.30.70.20">
    <property type="match status" value="1"/>
</dbReference>
<dbReference type="RefSeq" id="WP_012827745.1">
    <property type="nucleotide sequence ID" value="NC_013440.1"/>
</dbReference>
<evidence type="ECO:0000313" key="5">
    <source>
        <dbReference type="EMBL" id="ACY15137.1"/>
    </source>
</evidence>
<dbReference type="OrthoDB" id="9810782at2"/>
<dbReference type="eggNOG" id="COG0479">
    <property type="taxonomic scope" value="Bacteria"/>
</dbReference>
<dbReference type="GO" id="GO:0046872">
    <property type="term" value="F:metal ion binding"/>
    <property type="evidence" value="ECO:0007669"/>
    <property type="project" value="UniProtKB-KW"/>
</dbReference>
<dbReference type="HOGENOM" id="CLU_031529_0_0_7"/>
<dbReference type="GO" id="GO:0051536">
    <property type="term" value="F:iron-sulfur cluster binding"/>
    <property type="evidence" value="ECO:0007669"/>
    <property type="project" value="UniProtKB-KW"/>
</dbReference>
<accession>D0LLV9</accession>
<evidence type="ECO:0000259" key="4">
    <source>
        <dbReference type="PROSITE" id="PS51379"/>
    </source>
</evidence>
<evidence type="ECO:0000256" key="3">
    <source>
        <dbReference type="ARBA" id="ARBA00023014"/>
    </source>
</evidence>